<evidence type="ECO:0000256" key="8">
    <source>
        <dbReference type="ARBA" id="ARBA00022842"/>
    </source>
</evidence>
<evidence type="ECO:0000256" key="11">
    <source>
        <dbReference type="RuleBase" id="RU004011"/>
    </source>
</evidence>
<reference evidence="14 15" key="1">
    <citation type="submission" date="2019-05" db="EMBL/GenBank/DDBJ databases">
        <authorList>
            <consortium name="Pathogen Informatics"/>
        </authorList>
    </citation>
    <scope>NUCLEOTIDE SEQUENCE [LARGE SCALE GENOMIC DNA]</scope>
    <source>
        <strain evidence="14 15">NCTC5385</strain>
    </source>
</reference>
<keyword evidence="7 12" id="KW-0067">ATP-binding</keyword>
<dbReference type="SUPFAM" id="SSF54919">
    <property type="entry name" value="Nucleoside diphosphate kinase, NDK"/>
    <property type="match status" value="1"/>
</dbReference>
<evidence type="ECO:0000256" key="9">
    <source>
        <dbReference type="ARBA" id="ARBA00023080"/>
    </source>
</evidence>
<dbReference type="GO" id="GO:0006183">
    <property type="term" value="P:GTP biosynthetic process"/>
    <property type="evidence" value="ECO:0007669"/>
    <property type="project" value="InterPro"/>
</dbReference>
<evidence type="ECO:0000256" key="10">
    <source>
        <dbReference type="PROSITE-ProRule" id="PRU00706"/>
    </source>
</evidence>
<evidence type="ECO:0000259" key="13">
    <source>
        <dbReference type="SMART" id="SM00562"/>
    </source>
</evidence>
<evidence type="ECO:0000256" key="5">
    <source>
        <dbReference type="ARBA" id="ARBA00022741"/>
    </source>
</evidence>
<dbReference type="STRING" id="873448.STRPO_0172"/>
<evidence type="ECO:0000313" key="14">
    <source>
        <dbReference type="EMBL" id="VTS28043.1"/>
    </source>
</evidence>
<evidence type="ECO:0000256" key="1">
    <source>
        <dbReference type="ARBA" id="ARBA00001946"/>
    </source>
</evidence>
<dbReference type="GO" id="GO:0046872">
    <property type="term" value="F:metal ion binding"/>
    <property type="evidence" value="ECO:0007669"/>
    <property type="project" value="UniProtKB-KW"/>
</dbReference>
<dbReference type="FunFam" id="3.30.70.141:FF:000017">
    <property type="entry name" value="Nucleoside diphosphate kinase"/>
    <property type="match status" value="1"/>
</dbReference>
<proteinExistence type="inferred from homology"/>
<accession>A0A4U9YMC0</accession>
<dbReference type="GO" id="GO:0005524">
    <property type="term" value="F:ATP binding"/>
    <property type="evidence" value="ECO:0007669"/>
    <property type="project" value="UniProtKB-KW"/>
</dbReference>
<evidence type="ECO:0000313" key="15">
    <source>
        <dbReference type="Proteomes" id="UP000304914"/>
    </source>
</evidence>
<keyword evidence="5 12" id="KW-0547">Nucleotide-binding</keyword>
<protein>
    <recommendedName>
        <fullName evidence="12">Nucleoside diphosphate kinase</fullName>
        <ecNumber evidence="12">2.7.4.6</ecNumber>
    </recommendedName>
</protein>
<evidence type="ECO:0000256" key="2">
    <source>
        <dbReference type="ARBA" id="ARBA00008142"/>
    </source>
</evidence>
<comment type="catalytic activity">
    <reaction evidence="12">
        <text>a 2'-deoxyribonucleoside 5'-diphosphate + ATP = a 2'-deoxyribonucleoside 5'-triphosphate + ADP</text>
        <dbReference type="Rhea" id="RHEA:44640"/>
        <dbReference type="ChEBI" id="CHEBI:30616"/>
        <dbReference type="ChEBI" id="CHEBI:61560"/>
        <dbReference type="ChEBI" id="CHEBI:73316"/>
        <dbReference type="ChEBI" id="CHEBI:456216"/>
        <dbReference type="EC" id="2.7.4.6"/>
    </reaction>
</comment>
<dbReference type="PROSITE" id="PS00469">
    <property type="entry name" value="NDPK"/>
    <property type="match status" value="1"/>
</dbReference>
<dbReference type="CDD" id="cd04413">
    <property type="entry name" value="NDPk_I"/>
    <property type="match status" value="1"/>
</dbReference>
<dbReference type="Gene3D" id="3.30.70.141">
    <property type="entry name" value="Nucleoside diphosphate kinase-like domain"/>
    <property type="match status" value="1"/>
</dbReference>
<dbReference type="PROSITE" id="PS51374">
    <property type="entry name" value="NDPK_LIKE"/>
    <property type="match status" value="1"/>
</dbReference>
<keyword evidence="9" id="KW-0546">Nucleotide metabolism</keyword>
<keyword evidence="3 12" id="KW-0808">Transferase</keyword>
<comment type="similarity">
    <text evidence="2 10 11">Belongs to the NDK family.</text>
</comment>
<gene>
    <name evidence="14" type="primary">ndk</name>
    <name evidence="14" type="ORF">NCTC5385_01361</name>
</gene>
<dbReference type="EMBL" id="LR594035">
    <property type="protein sequence ID" value="VTS28043.1"/>
    <property type="molecule type" value="Genomic_DNA"/>
</dbReference>
<keyword evidence="4" id="KW-0479">Metal-binding</keyword>
<dbReference type="InterPro" id="IPR034907">
    <property type="entry name" value="NDK-like_dom"/>
</dbReference>
<comment type="cofactor">
    <cofactor evidence="1">
        <name>Mg(2+)</name>
        <dbReference type="ChEBI" id="CHEBI:18420"/>
    </cofactor>
</comment>
<evidence type="ECO:0000256" key="4">
    <source>
        <dbReference type="ARBA" id="ARBA00022723"/>
    </source>
</evidence>
<evidence type="ECO:0000256" key="7">
    <source>
        <dbReference type="ARBA" id="ARBA00022840"/>
    </source>
</evidence>
<dbReference type="Proteomes" id="UP000304914">
    <property type="component" value="Chromosome"/>
</dbReference>
<dbReference type="GO" id="GO:0006228">
    <property type="term" value="P:UTP biosynthetic process"/>
    <property type="evidence" value="ECO:0007669"/>
    <property type="project" value="InterPro"/>
</dbReference>
<organism evidence="14 15">
    <name type="scientific">Streptococcus pseudoporcinus</name>
    <dbReference type="NCBI Taxonomy" id="361101"/>
    <lineage>
        <taxon>Bacteria</taxon>
        <taxon>Bacillati</taxon>
        <taxon>Bacillota</taxon>
        <taxon>Bacilli</taxon>
        <taxon>Lactobacillales</taxon>
        <taxon>Streptococcaceae</taxon>
        <taxon>Streptococcus</taxon>
    </lineage>
</organism>
<sequence length="127" mass="14071">MGQILRRIERLGFRIEQMQMIRPSRELLDSHYQHLRGKAFYPSLLDYMMSGPLLIGILSGSDVIASWLTMMGETNPKDALPGTIRGDFAQAPEANAPMMNCVHGSDSPDSAQLEIALWFGGSTEDSN</sequence>
<comment type="caution">
    <text evidence="10">Lacks conserved residue(s) required for the propagation of feature annotation.</text>
</comment>
<evidence type="ECO:0000256" key="6">
    <source>
        <dbReference type="ARBA" id="ARBA00022777"/>
    </source>
</evidence>
<dbReference type="GO" id="GO:0006241">
    <property type="term" value="P:CTP biosynthetic process"/>
    <property type="evidence" value="ECO:0007669"/>
    <property type="project" value="InterPro"/>
</dbReference>
<dbReference type="GO" id="GO:0004550">
    <property type="term" value="F:nucleoside diphosphate kinase activity"/>
    <property type="evidence" value="ECO:0007669"/>
    <property type="project" value="UniProtKB-EC"/>
</dbReference>
<keyword evidence="8" id="KW-0460">Magnesium</keyword>
<dbReference type="Pfam" id="PF00334">
    <property type="entry name" value="NDK"/>
    <property type="match status" value="1"/>
</dbReference>
<dbReference type="InterPro" id="IPR001564">
    <property type="entry name" value="Nucleoside_diP_kinase"/>
</dbReference>
<evidence type="ECO:0000256" key="12">
    <source>
        <dbReference type="RuleBase" id="RU004013"/>
    </source>
</evidence>
<dbReference type="InterPro" id="IPR036850">
    <property type="entry name" value="NDK-like_dom_sf"/>
</dbReference>
<feature type="domain" description="Nucleoside diphosphate kinase-like" evidence="13">
    <location>
        <begin position="1"/>
        <end position="126"/>
    </location>
</feature>
<evidence type="ECO:0000256" key="3">
    <source>
        <dbReference type="ARBA" id="ARBA00022679"/>
    </source>
</evidence>
<dbReference type="InterPro" id="IPR023005">
    <property type="entry name" value="Nucleoside_diP_kinase_AS"/>
</dbReference>
<dbReference type="PANTHER" id="PTHR11349">
    <property type="entry name" value="NUCLEOSIDE DIPHOSPHATE KINASE"/>
    <property type="match status" value="1"/>
</dbReference>
<dbReference type="PRINTS" id="PR01243">
    <property type="entry name" value="NUCDPKINASE"/>
</dbReference>
<dbReference type="EC" id="2.7.4.6" evidence="12"/>
<name>A0A4U9YMC0_9STRE</name>
<keyword evidence="6 12" id="KW-0418">Kinase</keyword>
<dbReference type="AlphaFoldDB" id="A0A4U9YMC0"/>
<dbReference type="SMART" id="SM00562">
    <property type="entry name" value="NDK"/>
    <property type="match status" value="1"/>
</dbReference>